<proteinExistence type="inferred from homology"/>
<dbReference type="Gene3D" id="1.10.1040.10">
    <property type="entry name" value="N-(1-d-carboxylethyl)-l-norvaline Dehydrogenase, domain 2"/>
    <property type="match status" value="1"/>
</dbReference>
<dbReference type="PANTHER" id="PTHR22981">
    <property type="entry name" value="3-HYDROXYISOBUTYRATE DEHYDROGENASE-RELATED"/>
    <property type="match status" value="1"/>
</dbReference>
<dbReference type="InterPro" id="IPR006115">
    <property type="entry name" value="6PGDH_NADP-bd"/>
</dbReference>
<feature type="domain" description="6-phosphogluconate dehydrogenase NADP-binding" evidence="4">
    <location>
        <begin position="4"/>
        <end position="169"/>
    </location>
</feature>
<dbReference type="InterPro" id="IPR036291">
    <property type="entry name" value="NAD(P)-bd_dom_sf"/>
</dbReference>
<dbReference type="InterPro" id="IPR013328">
    <property type="entry name" value="6PGD_dom2"/>
</dbReference>
<dbReference type="EC" id="1.1.-.-" evidence="6"/>
<evidence type="ECO:0000256" key="1">
    <source>
        <dbReference type="ARBA" id="ARBA00009080"/>
    </source>
</evidence>
<evidence type="ECO:0000259" key="5">
    <source>
        <dbReference type="Pfam" id="PF14833"/>
    </source>
</evidence>
<organism evidence="6 7">
    <name type="scientific">Paenibacillus vulneris</name>
    <dbReference type="NCBI Taxonomy" id="1133364"/>
    <lineage>
        <taxon>Bacteria</taxon>
        <taxon>Bacillati</taxon>
        <taxon>Bacillota</taxon>
        <taxon>Bacilli</taxon>
        <taxon>Bacillales</taxon>
        <taxon>Paenibacillaceae</taxon>
        <taxon>Paenibacillus</taxon>
    </lineage>
</organism>
<dbReference type="PIRSF" id="PIRSF000103">
    <property type="entry name" value="HIBADH"/>
    <property type="match status" value="1"/>
</dbReference>
<evidence type="ECO:0000259" key="4">
    <source>
        <dbReference type="Pfam" id="PF03446"/>
    </source>
</evidence>
<dbReference type="Pfam" id="PF03446">
    <property type="entry name" value="NAD_binding_2"/>
    <property type="match status" value="1"/>
</dbReference>
<comment type="caution">
    <text evidence="6">The sequence shown here is derived from an EMBL/GenBank/DDBJ whole genome shotgun (WGS) entry which is preliminary data.</text>
</comment>
<dbReference type="Proteomes" id="UP001597180">
    <property type="component" value="Unassembled WGS sequence"/>
</dbReference>
<dbReference type="RefSeq" id="WP_079909335.1">
    <property type="nucleotide sequence ID" value="NZ_BAABJG010000055.1"/>
</dbReference>
<dbReference type="GO" id="GO:0016491">
    <property type="term" value="F:oxidoreductase activity"/>
    <property type="evidence" value="ECO:0007669"/>
    <property type="project" value="UniProtKB-KW"/>
</dbReference>
<keyword evidence="2 6" id="KW-0560">Oxidoreductase</keyword>
<evidence type="ECO:0000256" key="2">
    <source>
        <dbReference type="ARBA" id="ARBA00023002"/>
    </source>
</evidence>
<dbReference type="SUPFAM" id="SSF48179">
    <property type="entry name" value="6-phosphogluconate dehydrogenase C-terminal domain-like"/>
    <property type="match status" value="1"/>
</dbReference>
<dbReference type="SUPFAM" id="SSF51735">
    <property type="entry name" value="NAD(P)-binding Rossmann-fold domains"/>
    <property type="match status" value="1"/>
</dbReference>
<dbReference type="InterPro" id="IPR015815">
    <property type="entry name" value="HIBADH-related"/>
</dbReference>
<dbReference type="PANTHER" id="PTHR22981:SF80">
    <property type="entry name" value="BLR4309 PROTEIN"/>
    <property type="match status" value="1"/>
</dbReference>
<feature type="domain" description="3-hydroxyisobutyrate dehydrogenase-like NAD-binding" evidence="5">
    <location>
        <begin position="172"/>
        <end position="291"/>
    </location>
</feature>
<name>A0ABW3UK59_9BACL</name>
<dbReference type="EMBL" id="JBHTLU010000012">
    <property type="protein sequence ID" value="MFD1219925.1"/>
    <property type="molecule type" value="Genomic_DNA"/>
</dbReference>
<keyword evidence="7" id="KW-1185">Reference proteome</keyword>
<evidence type="ECO:0000256" key="3">
    <source>
        <dbReference type="ARBA" id="ARBA00023027"/>
    </source>
</evidence>
<reference evidence="7" key="1">
    <citation type="journal article" date="2019" name="Int. J. Syst. Evol. Microbiol.">
        <title>The Global Catalogue of Microorganisms (GCM) 10K type strain sequencing project: providing services to taxonomists for standard genome sequencing and annotation.</title>
        <authorList>
            <consortium name="The Broad Institute Genomics Platform"/>
            <consortium name="The Broad Institute Genome Sequencing Center for Infectious Disease"/>
            <person name="Wu L."/>
            <person name="Ma J."/>
        </authorList>
    </citation>
    <scope>NUCLEOTIDE SEQUENCE [LARGE SCALE GENOMIC DNA]</scope>
    <source>
        <strain evidence="7">CCUG 53270</strain>
    </source>
</reference>
<dbReference type="PROSITE" id="PS00895">
    <property type="entry name" value="3_HYDROXYISOBUT_DH"/>
    <property type="match status" value="1"/>
</dbReference>
<protein>
    <submittedName>
        <fullName evidence="6">NAD(P)-dependent oxidoreductase</fullName>
        <ecNumber evidence="6">1.1.-.-</ecNumber>
    </submittedName>
</protein>
<evidence type="ECO:0000313" key="6">
    <source>
        <dbReference type="EMBL" id="MFD1219925.1"/>
    </source>
</evidence>
<evidence type="ECO:0000313" key="7">
    <source>
        <dbReference type="Proteomes" id="UP001597180"/>
    </source>
</evidence>
<accession>A0ABW3UK59</accession>
<sequence length="305" mass="32093">MTMKVAFIGLGTMGKPMSMNLHKAGFPLIVYNRNRERASSFEGLDAVTIAASPAEAAAQADIVITMLTDDSAVEQVYLGENGILSVCQSNAGTKPRIVMDCSTIYPVTSQMLAEKLSAAGVDMLDAPVTGSEPQAIEGVLTFIVGGKREAYEACLPLFDAMGKKAVYMGASGAGANAKLANNMLVAANLTALAESLMLVQKSGGDPELFLEVLAGGGGRSGMAEMKGPKILGRDFSAQFMTQLMFKDLKLAGRLAESLQVPVPMQASVQQIFQIACNSGWGAEDMSAIAKCYEAWTHSTIGSRES</sequence>
<dbReference type="Gene3D" id="3.40.50.720">
    <property type="entry name" value="NAD(P)-binding Rossmann-like Domain"/>
    <property type="match status" value="1"/>
</dbReference>
<dbReference type="InterPro" id="IPR008927">
    <property type="entry name" value="6-PGluconate_DH-like_C_sf"/>
</dbReference>
<comment type="similarity">
    <text evidence="1">Belongs to the HIBADH-related family.</text>
</comment>
<dbReference type="InterPro" id="IPR029154">
    <property type="entry name" value="HIBADH-like_NADP-bd"/>
</dbReference>
<dbReference type="Pfam" id="PF14833">
    <property type="entry name" value="NAD_binding_11"/>
    <property type="match status" value="1"/>
</dbReference>
<gene>
    <name evidence="6" type="ORF">ACFQ4B_07330</name>
</gene>
<dbReference type="InterPro" id="IPR002204">
    <property type="entry name" value="3-OH-isobutyrate_DH-rel_CS"/>
</dbReference>
<keyword evidence="3" id="KW-0520">NAD</keyword>